<dbReference type="Gene3D" id="2.60.120.650">
    <property type="entry name" value="Cupin"/>
    <property type="match status" value="2"/>
</dbReference>
<reference evidence="4" key="1">
    <citation type="submission" date="2021-06" db="EMBL/GenBank/DDBJ databases">
        <authorList>
            <person name="Kallberg Y."/>
            <person name="Tangrot J."/>
            <person name="Rosling A."/>
        </authorList>
    </citation>
    <scope>NUCLEOTIDE SEQUENCE</scope>
    <source>
        <strain evidence="4">CL551</strain>
    </source>
</reference>
<feature type="compositionally biased region" description="Basic residues" evidence="1">
    <location>
        <begin position="130"/>
        <end position="146"/>
    </location>
</feature>
<feature type="region of interest" description="Disordered" evidence="1">
    <location>
        <begin position="124"/>
        <end position="224"/>
    </location>
</feature>
<dbReference type="PROSITE" id="PS51184">
    <property type="entry name" value="JMJC"/>
    <property type="match status" value="1"/>
</dbReference>
<feature type="non-terminal residue" evidence="4">
    <location>
        <position position="577"/>
    </location>
</feature>
<dbReference type="GO" id="GO:0051864">
    <property type="term" value="F:histone H3K36 demethylase activity"/>
    <property type="evidence" value="ECO:0007669"/>
    <property type="project" value="TreeGrafter"/>
</dbReference>
<feature type="region of interest" description="Disordered" evidence="1">
    <location>
        <begin position="538"/>
        <end position="560"/>
    </location>
</feature>
<evidence type="ECO:0000256" key="1">
    <source>
        <dbReference type="SAM" id="MobiDB-lite"/>
    </source>
</evidence>
<dbReference type="Proteomes" id="UP000789342">
    <property type="component" value="Unassembled WGS sequence"/>
</dbReference>
<evidence type="ECO:0000259" key="3">
    <source>
        <dbReference type="PROSITE" id="PS51184"/>
    </source>
</evidence>
<dbReference type="PROSITE" id="PS51183">
    <property type="entry name" value="JMJN"/>
    <property type="match status" value="1"/>
</dbReference>
<feature type="domain" description="JmjN" evidence="2">
    <location>
        <begin position="12"/>
        <end position="53"/>
    </location>
</feature>
<accession>A0A9N9EMI2</accession>
<dbReference type="PANTHER" id="PTHR10694">
    <property type="entry name" value="LYSINE-SPECIFIC DEMETHYLASE"/>
    <property type="match status" value="1"/>
</dbReference>
<dbReference type="GO" id="GO:0032454">
    <property type="term" value="F:histone H3K9 demethylase activity"/>
    <property type="evidence" value="ECO:0007669"/>
    <property type="project" value="TreeGrafter"/>
</dbReference>
<dbReference type="Pfam" id="PF02373">
    <property type="entry name" value="JmjC"/>
    <property type="match status" value="1"/>
</dbReference>
<comment type="caution">
    <text evidence="4">The sequence shown here is derived from an EMBL/GenBank/DDBJ whole genome shotgun (WGS) entry which is preliminary data.</text>
</comment>
<proteinExistence type="predicted"/>
<dbReference type="GO" id="GO:0000785">
    <property type="term" value="C:chromatin"/>
    <property type="evidence" value="ECO:0007669"/>
    <property type="project" value="TreeGrafter"/>
</dbReference>
<evidence type="ECO:0000313" key="5">
    <source>
        <dbReference type="Proteomes" id="UP000789342"/>
    </source>
</evidence>
<name>A0A9N9EMI2_9GLOM</name>
<sequence>MEIYPDHFYGGVPVFKPTWAQFKDFRTFVSAVKSYGYESGIIKIIPPTEWRETLPKDLSPQLSKIIIKNPCKQIVQRDTTVGYYVVRNIESERDFTVKEWADLCERPEHATPFPKSKHYTNSSVSDYLPLRKKKKHAGKSNKKNIIVKRNQPSSLSAPKIAPRKNDTGITPTPPEAPKTRISESTSKETTKIFLPDRSLHGQPSINDCDSHKDNNLSSQECSDESEIEEEEVILTSEQMGVIAPANRPPSLSPESASDPMLMEIEEAYEKFDYHSVNQRPYDDDNYISELAANYWKTIMYNHPYYGADMAGTLFTKRTSSWNVNSLDNLLNTIDPIPGVNDAYLYFGMWKACFPWHVEDKDLYSINYIHFGAPKHWYAISPKRADQFESHMRGWFGSDSKNCSEFLRHKEFLASPRVLDRAPIQFNYTIQREGEFIITFPRGYHAGFNLGFNCAESVNFAFEDWIPHGINAKSCDCRQDSVRIDVKALFGHLLDPNFVGPREGKKASKVIAATSTLEPSPGKTVKQTGLRKTLTAVSPSSQKNKVKLSPNSAGSSSSSTKIVLNAKKRKHKIISNKI</sequence>
<dbReference type="SMART" id="SM00558">
    <property type="entry name" value="JmjC"/>
    <property type="match status" value="1"/>
</dbReference>
<dbReference type="SMART" id="SM00545">
    <property type="entry name" value="JmjN"/>
    <property type="match status" value="1"/>
</dbReference>
<keyword evidence="5" id="KW-1185">Reference proteome</keyword>
<organism evidence="4 5">
    <name type="scientific">Acaulospora morrowiae</name>
    <dbReference type="NCBI Taxonomy" id="94023"/>
    <lineage>
        <taxon>Eukaryota</taxon>
        <taxon>Fungi</taxon>
        <taxon>Fungi incertae sedis</taxon>
        <taxon>Mucoromycota</taxon>
        <taxon>Glomeromycotina</taxon>
        <taxon>Glomeromycetes</taxon>
        <taxon>Diversisporales</taxon>
        <taxon>Acaulosporaceae</taxon>
        <taxon>Acaulospora</taxon>
    </lineage>
</organism>
<feature type="domain" description="JmjC" evidence="3">
    <location>
        <begin position="315"/>
        <end position="476"/>
    </location>
</feature>
<dbReference type="Pfam" id="PF02375">
    <property type="entry name" value="JmjN"/>
    <property type="match status" value="1"/>
</dbReference>
<feature type="compositionally biased region" description="Basic and acidic residues" evidence="1">
    <location>
        <begin position="177"/>
        <end position="190"/>
    </location>
</feature>
<dbReference type="GO" id="GO:0010468">
    <property type="term" value="P:regulation of gene expression"/>
    <property type="evidence" value="ECO:0007669"/>
    <property type="project" value="TreeGrafter"/>
</dbReference>
<dbReference type="InterPro" id="IPR003349">
    <property type="entry name" value="JmjN"/>
</dbReference>
<dbReference type="InterPro" id="IPR003347">
    <property type="entry name" value="JmjC_dom"/>
</dbReference>
<dbReference type="SUPFAM" id="SSF51197">
    <property type="entry name" value="Clavaminate synthase-like"/>
    <property type="match status" value="1"/>
</dbReference>
<dbReference type="PANTHER" id="PTHR10694:SF7">
    <property type="entry name" value="[HISTONE H3]-TRIMETHYL-L-LYSINE(9) DEMETHYLASE"/>
    <property type="match status" value="1"/>
</dbReference>
<dbReference type="AlphaFoldDB" id="A0A9N9EMI2"/>
<evidence type="ECO:0000259" key="2">
    <source>
        <dbReference type="PROSITE" id="PS51183"/>
    </source>
</evidence>
<dbReference type="EMBL" id="CAJVPV010014513">
    <property type="protein sequence ID" value="CAG8685452.1"/>
    <property type="molecule type" value="Genomic_DNA"/>
</dbReference>
<dbReference type="GO" id="GO:0005634">
    <property type="term" value="C:nucleus"/>
    <property type="evidence" value="ECO:0007669"/>
    <property type="project" value="TreeGrafter"/>
</dbReference>
<protein>
    <submittedName>
        <fullName evidence="4">16077_t:CDS:1</fullName>
    </submittedName>
</protein>
<gene>
    <name evidence="4" type="ORF">AMORRO_LOCUS11449</name>
</gene>
<dbReference type="OrthoDB" id="9547406at2759"/>
<feature type="compositionally biased region" description="Low complexity" evidence="1">
    <location>
        <begin position="548"/>
        <end position="558"/>
    </location>
</feature>
<evidence type="ECO:0000313" key="4">
    <source>
        <dbReference type="EMBL" id="CAG8685452.1"/>
    </source>
</evidence>